<sequence>MARRTAVMAGREPSRPCRRACPRCHAFVPSLHRATRFWCAACACRPWAGWWLEGAAPGGGCRCRARGWRGMEVACCRCRCAGIAWRAVPWTGPHVRGFAQGPQRCQLMDWPMAGRGSPARPLRAPVVLWLRDSRWPRAGPWGTRRLSAAPAACPASSRGWHVAARAVLRRRFLVQSWSPVRAAAMVDLARTCAGGRTWGLPACSRLSSLRRLRHWCCFRARPAGFVACRGYRRAPARKWLACGPCARAASTRPRAGPWLACGARGKKKTVDGKVDGP</sequence>
<keyword evidence="2" id="KW-1185">Reference proteome</keyword>
<protein>
    <submittedName>
        <fullName evidence="1">Uncharacterized protein</fullName>
    </submittedName>
</protein>
<name>A0A562DLJ4_9GAMM</name>
<accession>A0A562DLJ4</accession>
<dbReference type="EMBL" id="VLJS01000054">
    <property type="protein sequence ID" value="TWH10426.1"/>
    <property type="molecule type" value="Genomic_DNA"/>
</dbReference>
<evidence type="ECO:0000313" key="1">
    <source>
        <dbReference type="EMBL" id="TWH10426.1"/>
    </source>
</evidence>
<dbReference type="Proteomes" id="UP000321583">
    <property type="component" value="Unassembled WGS sequence"/>
</dbReference>
<evidence type="ECO:0000313" key="2">
    <source>
        <dbReference type="Proteomes" id="UP000321583"/>
    </source>
</evidence>
<gene>
    <name evidence="1" type="ORF">L613_002600000140</name>
</gene>
<reference evidence="1 2" key="1">
    <citation type="submission" date="2019-07" db="EMBL/GenBank/DDBJ databases">
        <title>Genome sequencing of lignin-degrading bacterial isolates.</title>
        <authorList>
            <person name="Gladden J."/>
        </authorList>
    </citation>
    <scope>NUCLEOTIDE SEQUENCE [LARGE SCALE GENOMIC DNA]</scope>
    <source>
        <strain evidence="1 2">J19</strain>
    </source>
</reference>
<organism evidence="1 2">
    <name type="scientific">Pseudoxanthomonas taiwanensis J19</name>
    <dbReference type="NCBI Taxonomy" id="935569"/>
    <lineage>
        <taxon>Bacteria</taxon>
        <taxon>Pseudomonadati</taxon>
        <taxon>Pseudomonadota</taxon>
        <taxon>Gammaproteobacteria</taxon>
        <taxon>Lysobacterales</taxon>
        <taxon>Lysobacteraceae</taxon>
        <taxon>Pseudoxanthomonas</taxon>
    </lineage>
</organism>
<proteinExistence type="predicted"/>
<dbReference type="AlphaFoldDB" id="A0A562DLJ4"/>
<comment type="caution">
    <text evidence="1">The sequence shown here is derived from an EMBL/GenBank/DDBJ whole genome shotgun (WGS) entry which is preliminary data.</text>
</comment>